<accession>A0A6P5MES5</accession>
<dbReference type="KEGG" id="adu:110273002"/>
<dbReference type="Pfam" id="PF14111">
    <property type="entry name" value="DUF4283"/>
    <property type="match status" value="1"/>
</dbReference>
<keyword evidence="3" id="KW-1185">Reference proteome</keyword>
<dbReference type="InterPro" id="IPR040256">
    <property type="entry name" value="At4g02000-like"/>
</dbReference>
<dbReference type="AlphaFoldDB" id="A0A6P5MES5"/>
<dbReference type="RefSeq" id="XP_020981481.1">
    <property type="nucleotide sequence ID" value="XM_021125822.1"/>
</dbReference>
<evidence type="ECO:0000256" key="1">
    <source>
        <dbReference type="SAM" id="MobiDB-lite"/>
    </source>
</evidence>
<feature type="region of interest" description="Disordered" evidence="1">
    <location>
        <begin position="299"/>
        <end position="358"/>
    </location>
</feature>
<reference evidence="4" key="2">
    <citation type="submission" date="2025-08" db="UniProtKB">
        <authorList>
            <consortium name="RefSeq"/>
        </authorList>
    </citation>
    <scope>IDENTIFICATION</scope>
    <source>
        <tissue evidence="4">Whole plant</tissue>
    </source>
</reference>
<dbReference type="Proteomes" id="UP000515211">
    <property type="component" value="Chromosome 6"/>
</dbReference>
<dbReference type="GeneID" id="110273002"/>
<feature type="compositionally biased region" description="Polar residues" evidence="1">
    <location>
        <begin position="217"/>
        <end position="226"/>
    </location>
</feature>
<proteinExistence type="predicted"/>
<gene>
    <name evidence="4" type="primary">LOC110273002</name>
</gene>
<dbReference type="PANTHER" id="PTHR31286">
    <property type="entry name" value="GLYCINE-RICH CELL WALL STRUCTURAL PROTEIN 1.8-LIKE"/>
    <property type="match status" value="1"/>
</dbReference>
<sequence length="358" mass="39726">MDDREKVLLGGPWMIFGHYIAVKPWTPDFKPCEDTFGETMVWIRISGLSIWYYHDKAMMRIASAVGRPVKVDLATKLAERGKFARACVQINLGLPVVRSVIVDEFEYKVEYECLHLICDKCNCFGHPATDCRMTSIESERMDRKETSVTETAARVVQPQEASKEKIFEFGCNPKESVIVAEIGEELDDTLHRKEVGSQHLENEAGWTKVSGKRRGKLSQSNKVQQTSKDKVPVRSNQKFDQNRDFGLRMRGVESGVKTGSVSGSKARMASSKQQGVKGKAISVAVPTFTAIIKNGHKRLRPSSLQNSPSTPDCLGDTSKQQIGELEGLLVEGHRQTGQQLDKDKQVSGGYNGGSSSSR</sequence>
<evidence type="ECO:0000313" key="4">
    <source>
        <dbReference type="RefSeq" id="XP_020981481.1"/>
    </source>
</evidence>
<evidence type="ECO:0000313" key="3">
    <source>
        <dbReference type="Proteomes" id="UP000515211"/>
    </source>
</evidence>
<feature type="region of interest" description="Disordered" evidence="1">
    <location>
        <begin position="195"/>
        <end position="234"/>
    </location>
</feature>
<dbReference type="PANTHER" id="PTHR31286:SF171">
    <property type="entry name" value="CCHC-TYPE DOMAIN-CONTAINING PROTEIN"/>
    <property type="match status" value="1"/>
</dbReference>
<feature type="domain" description="DUF4283" evidence="2">
    <location>
        <begin position="2"/>
        <end position="31"/>
    </location>
</feature>
<evidence type="ECO:0000259" key="2">
    <source>
        <dbReference type="Pfam" id="PF14111"/>
    </source>
</evidence>
<name>A0A6P5MES5_ARADU</name>
<reference evidence="3" key="1">
    <citation type="journal article" date="2016" name="Nat. Genet.">
        <title>The genome sequences of Arachis duranensis and Arachis ipaensis, the diploid ancestors of cultivated peanut.</title>
        <authorList>
            <person name="Bertioli D.J."/>
            <person name="Cannon S.B."/>
            <person name="Froenicke L."/>
            <person name="Huang G."/>
            <person name="Farmer A.D."/>
            <person name="Cannon E.K."/>
            <person name="Liu X."/>
            <person name="Gao D."/>
            <person name="Clevenger J."/>
            <person name="Dash S."/>
            <person name="Ren L."/>
            <person name="Moretzsohn M.C."/>
            <person name="Shirasawa K."/>
            <person name="Huang W."/>
            <person name="Vidigal B."/>
            <person name="Abernathy B."/>
            <person name="Chu Y."/>
            <person name="Niederhuth C.E."/>
            <person name="Umale P."/>
            <person name="Araujo A.C."/>
            <person name="Kozik A."/>
            <person name="Kim K.D."/>
            <person name="Burow M.D."/>
            <person name="Varshney R.K."/>
            <person name="Wang X."/>
            <person name="Zhang X."/>
            <person name="Barkley N."/>
            <person name="Guimaraes P.M."/>
            <person name="Isobe S."/>
            <person name="Guo B."/>
            <person name="Liao B."/>
            <person name="Stalker H.T."/>
            <person name="Schmitz R.J."/>
            <person name="Scheffler B.E."/>
            <person name="Leal-Bertioli S.C."/>
            <person name="Xun X."/>
            <person name="Jackson S.A."/>
            <person name="Michelmore R."/>
            <person name="Ozias-Akins P."/>
        </authorList>
    </citation>
    <scope>NUCLEOTIDE SEQUENCE [LARGE SCALE GENOMIC DNA]</scope>
    <source>
        <strain evidence="3">cv. V14167</strain>
    </source>
</reference>
<dbReference type="InterPro" id="IPR025558">
    <property type="entry name" value="DUF4283"/>
</dbReference>
<protein>
    <submittedName>
        <fullName evidence="4">Uncharacterized protein LOC110273002</fullName>
    </submittedName>
</protein>
<organism evidence="3 4">
    <name type="scientific">Arachis duranensis</name>
    <name type="common">Wild peanut</name>
    <dbReference type="NCBI Taxonomy" id="130453"/>
    <lineage>
        <taxon>Eukaryota</taxon>
        <taxon>Viridiplantae</taxon>
        <taxon>Streptophyta</taxon>
        <taxon>Embryophyta</taxon>
        <taxon>Tracheophyta</taxon>
        <taxon>Spermatophyta</taxon>
        <taxon>Magnoliopsida</taxon>
        <taxon>eudicotyledons</taxon>
        <taxon>Gunneridae</taxon>
        <taxon>Pentapetalae</taxon>
        <taxon>rosids</taxon>
        <taxon>fabids</taxon>
        <taxon>Fabales</taxon>
        <taxon>Fabaceae</taxon>
        <taxon>Papilionoideae</taxon>
        <taxon>50 kb inversion clade</taxon>
        <taxon>dalbergioids sensu lato</taxon>
        <taxon>Dalbergieae</taxon>
        <taxon>Pterocarpus clade</taxon>
        <taxon>Arachis</taxon>
    </lineage>
</organism>